<dbReference type="Proteomes" id="UP000094385">
    <property type="component" value="Unassembled WGS sequence"/>
</dbReference>
<feature type="transmembrane region" description="Helical" evidence="1">
    <location>
        <begin position="128"/>
        <end position="149"/>
    </location>
</feature>
<accession>A0A1E3PVU1</accession>
<sequence>MIDFFQKIKGHNRQGLSVMAASLVNRIVELVPAFSQWPGLIVEAMGFGSSWLPVSLAWLVCNPYFLPRFCMVCKLECYFYEDDGGLQTCASWLTLKGDSTDVTAAGRVPAPVALDRRFLRSLAVGDSLNLLLFIVSCTFVCSPFLQVTWLEMSETKQ</sequence>
<dbReference type="AlphaFoldDB" id="A0A1E3PVU1"/>
<protein>
    <submittedName>
        <fullName evidence="2">Uncharacterized protein</fullName>
    </submittedName>
</protein>
<reference evidence="2 3" key="1">
    <citation type="journal article" date="2016" name="Proc. Natl. Acad. Sci. U.S.A.">
        <title>Comparative genomics of biotechnologically important yeasts.</title>
        <authorList>
            <person name="Riley R."/>
            <person name="Haridas S."/>
            <person name="Wolfe K.H."/>
            <person name="Lopes M.R."/>
            <person name="Hittinger C.T."/>
            <person name="Goeker M."/>
            <person name="Salamov A.A."/>
            <person name="Wisecaver J.H."/>
            <person name="Long T.M."/>
            <person name="Calvey C.H."/>
            <person name="Aerts A.L."/>
            <person name="Barry K.W."/>
            <person name="Choi C."/>
            <person name="Clum A."/>
            <person name="Coughlan A.Y."/>
            <person name="Deshpande S."/>
            <person name="Douglass A.P."/>
            <person name="Hanson S.J."/>
            <person name="Klenk H.-P."/>
            <person name="LaButti K.M."/>
            <person name="Lapidus A."/>
            <person name="Lindquist E.A."/>
            <person name="Lipzen A.M."/>
            <person name="Meier-Kolthoff J.P."/>
            <person name="Ohm R.A."/>
            <person name="Otillar R.P."/>
            <person name="Pangilinan J.L."/>
            <person name="Peng Y."/>
            <person name="Rokas A."/>
            <person name="Rosa C.A."/>
            <person name="Scheuner C."/>
            <person name="Sibirny A.A."/>
            <person name="Slot J.C."/>
            <person name="Stielow J.B."/>
            <person name="Sun H."/>
            <person name="Kurtzman C.P."/>
            <person name="Blackwell M."/>
            <person name="Grigoriev I.V."/>
            <person name="Jeffries T.W."/>
        </authorList>
    </citation>
    <scope>NUCLEOTIDE SEQUENCE [LARGE SCALE GENOMIC DNA]</scope>
    <source>
        <strain evidence="2 3">NRRL Y-11557</strain>
    </source>
</reference>
<keyword evidence="1" id="KW-1133">Transmembrane helix</keyword>
<proteinExistence type="predicted"/>
<name>A0A1E3PVU1_LIPST</name>
<dbReference type="EMBL" id="KV454304">
    <property type="protein sequence ID" value="ODQ69414.1"/>
    <property type="molecule type" value="Genomic_DNA"/>
</dbReference>
<keyword evidence="3" id="KW-1185">Reference proteome</keyword>
<keyword evidence="1" id="KW-0472">Membrane</keyword>
<keyword evidence="1" id="KW-0812">Transmembrane</keyword>
<evidence type="ECO:0000313" key="2">
    <source>
        <dbReference type="EMBL" id="ODQ69414.1"/>
    </source>
</evidence>
<evidence type="ECO:0000313" key="3">
    <source>
        <dbReference type="Proteomes" id="UP000094385"/>
    </source>
</evidence>
<gene>
    <name evidence="2" type="ORF">LIPSTDRAFT_199012</name>
</gene>
<evidence type="ECO:0000256" key="1">
    <source>
        <dbReference type="SAM" id="Phobius"/>
    </source>
</evidence>
<organism evidence="2 3">
    <name type="scientific">Lipomyces starkeyi NRRL Y-11557</name>
    <dbReference type="NCBI Taxonomy" id="675824"/>
    <lineage>
        <taxon>Eukaryota</taxon>
        <taxon>Fungi</taxon>
        <taxon>Dikarya</taxon>
        <taxon>Ascomycota</taxon>
        <taxon>Saccharomycotina</taxon>
        <taxon>Lipomycetes</taxon>
        <taxon>Lipomycetales</taxon>
        <taxon>Lipomycetaceae</taxon>
        <taxon>Lipomyces</taxon>
    </lineage>
</organism>